<dbReference type="InterPro" id="IPR051794">
    <property type="entry name" value="PG_Endopeptidase_C40"/>
</dbReference>
<dbReference type="SUPFAM" id="SSF54001">
    <property type="entry name" value="Cysteine proteinases"/>
    <property type="match status" value="1"/>
</dbReference>
<dbReference type="InterPro" id="IPR000064">
    <property type="entry name" value="NLP_P60_dom"/>
</dbReference>
<name>I0IHL5_PHYMF</name>
<sequence>MPRDAGILRVIEPVLDLAASPGGGVVSQARCGEAVRVVGAARDGRVEVAAGWGGEGEEERGWVPRAALAPGEEPDRWVVTAEALAFAAPTRRAGPPVARLPLGCGLGASRPADGGGSGFRAVTVRGEPLFVQEEDLAERPPVAASPAARLRIAESLIGRPYVWGGCTSLGLDCSGLVKLLASMAGVGLPHSAAGQAELESDRFVAVEGLGSAAPGDFVYLRPSRRGARVDHVVMNAGGGSVLHASAEGGPPAVRRETWAAVAPRGSVAAVRRLVDPAGRG</sequence>
<organism evidence="6 7">
    <name type="scientific">Phycisphaera mikurensis (strain NBRC 102666 / KCTC 22515 / FYK2301M01)</name>
    <dbReference type="NCBI Taxonomy" id="1142394"/>
    <lineage>
        <taxon>Bacteria</taxon>
        <taxon>Pseudomonadati</taxon>
        <taxon>Planctomycetota</taxon>
        <taxon>Phycisphaerae</taxon>
        <taxon>Phycisphaerales</taxon>
        <taxon>Phycisphaeraceae</taxon>
        <taxon>Phycisphaera</taxon>
    </lineage>
</organism>
<evidence type="ECO:0000313" key="7">
    <source>
        <dbReference type="Proteomes" id="UP000007881"/>
    </source>
</evidence>
<evidence type="ECO:0000259" key="5">
    <source>
        <dbReference type="PROSITE" id="PS51935"/>
    </source>
</evidence>
<protein>
    <submittedName>
        <fullName evidence="6">Peptidase C40 family protein</fullName>
    </submittedName>
</protein>
<dbReference type="GO" id="GO:0008234">
    <property type="term" value="F:cysteine-type peptidase activity"/>
    <property type="evidence" value="ECO:0007669"/>
    <property type="project" value="UniProtKB-KW"/>
</dbReference>
<dbReference type="STRING" id="1142394.PSMK_25940"/>
<evidence type="ECO:0000256" key="3">
    <source>
        <dbReference type="ARBA" id="ARBA00022801"/>
    </source>
</evidence>
<dbReference type="Pfam" id="PF00877">
    <property type="entry name" value="NLPC_P60"/>
    <property type="match status" value="1"/>
</dbReference>
<proteinExistence type="inferred from homology"/>
<evidence type="ECO:0000256" key="1">
    <source>
        <dbReference type="ARBA" id="ARBA00007074"/>
    </source>
</evidence>
<accession>I0IHL5</accession>
<dbReference type="Proteomes" id="UP000007881">
    <property type="component" value="Chromosome"/>
</dbReference>
<gene>
    <name evidence="6" type="ordered locus">PSMK_25940</name>
</gene>
<reference evidence="6 7" key="1">
    <citation type="submission" date="2012-02" db="EMBL/GenBank/DDBJ databases">
        <title>Complete genome sequence of Phycisphaera mikurensis NBRC 102666.</title>
        <authorList>
            <person name="Ankai A."/>
            <person name="Hosoyama A."/>
            <person name="Terui Y."/>
            <person name="Sekine M."/>
            <person name="Fukai R."/>
            <person name="Kato Y."/>
            <person name="Nakamura S."/>
            <person name="Yamada-Narita S."/>
            <person name="Kawakoshi A."/>
            <person name="Fukunaga Y."/>
            <person name="Yamazaki S."/>
            <person name="Fujita N."/>
        </authorList>
    </citation>
    <scope>NUCLEOTIDE SEQUENCE [LARGE SCALE GENOMIC DNA]</scope>
    <source>
        <strain evidence="7">NBRC 102666 / KCTC 22515 / FYK2301M01</strain>
    </source>
</reference>
<dbReference type="EMBL" id="AP012338">
    <property type="protein sequence ID" value="BAM04753.1"/>
    <property type="molecule type" value="Genomic_DNA"/>
</dbReference>
<keyword evidence="2" id="KW-0645">Protease</keyword>
<dbReference type="OrthoDB" id="9808890at2"/>
<comment type="similarity">
    <text evidence="1">Belongs to the peptidase C40 family.</text>
</comment>
<feature type="domain" description="NlpC/P60" evidence="5">
    <location>
        <begin position="143"/>
        <end position="274"/>
    </location>
</feature>
<dbReference type="RefSeq" id="WP_014437966.1">
    <property type="nucleotide sequence ID" value="NC_017080.1"/>
</dbReference>
<dbReference type="PROSITE" id="PS51935">
    <property type="entry name" value="NLPC_P60"/>
    <property type="match status" value="1"/>
</dbReference>
<dbReference type="AlphaFoldDB" id="I0IHL5"/>
<evidence type="ECO:0000313" key="6">
    <source>
        <dbReference type="EMBL" id="BAM04753.1"/>
    </source>
</evidence>
<dbReference type="GO" id="GO:0006508">
    <property type="term" value="P:proteolysis"/>
    <property type="evidence" value="ECO:0007669"/>
    <property type="project" value="UniProtKB-KW"/>
</dbReference>
<keyword evidence="7" id="KW-1185">Reference proteome</keyword>
<dbReference type="Gene3D" id="3.90.1720.10">
    <property type="entry name" value="endopeptidase domain like (from Nostoc punctiforme)"/>
    <property type="match status" value="1"/>
</dbReference>
<keyword evidence="3" id="KW-0378">Hydrolase</keyword>
<keyword evidence="4" id="KW-0788">Thiol protease</keyword>
<evidence type="ECO:0000256" key="4">
    <source>
        <dbReference type="ARBA" id="ARBA00022807"/>
    </source>
</evidence>
<dbReference type="PANTHER" id="PTHR47359:SF3">
    <property type="entry name" value="NLP_P60 DOMAIN-CONTAINING PROTEIN-RELATED"/>
    <property type="match status" value="1"/>
</dbReference>
<dbReference type="eggNOG" id="COG0791">
    <property type="taxonomic scope" value="Bacteria"/>
</dbReference>
<dbReference type="HOGENOM" id="CLU_993401_0_0_0"/>
<dbReference type="InterPro" id="IPR038765">
    <property type="entry name" value="Papain-like_cys_pep_sf"/>
</dbReference>
<dbReference type="PANTHER" id="PTHR47359">
    <property type="entry name" value="PEPTIDOGLYCAN DL-ENDOPEPTIDASE CWLO"/>
    <property type="match status" value="1"/>
</dbReference>
<evidence type="ECO:0000256" key="2">
    <source>
        <dbReference type="ARBA" id="ARBA00022670"/>
    </source>
</evidence>
<dbReference type="KEGG" id="phm:PSMK_25940"/>